<accession>A0A1P8WI46</accession>
<keyword evidence="11" id="KW-0012">Acyltransferase</keyword>
<keyword evidence="5 9" id="KW-0808">Transferase</keyword>
<reference evidence="11 12" key="1">
    <citation type="journal article" date="2016" name="Front. Microbiol.">
        <title>Fuerstia marisgermanicae gen. nov., sp. nov., an Unusual Member of the Phylum Planctomycetes from the German Wadden Sea.</title>
        <authorList>
            <person name="Kohn T."/>
            <person name="Heuer A."/>
            <person name="Jogler M."/>
            <person name="Vollmers J."/>
            <person name="Boedeker C."/>
            <person name="Bunk B."/>
            <person name="Rast P."/>
            <person name="Borchert D."/>
            <person name="Glockner I."/>
            <person name="Freese H.M."/>
            <person name="Klenk H.P."/>
            <person name="Overmann J."/>
            <person name="Kaster A.K."/>
            <person name="Rohde M."/>
            <person name="Wiegand S."/>
            <person name="Jogler C."/>
        </authorList>
    </citation>
    <scope>NUCLEOTIDE SEQUENCE [LARGE SCALE GENOMIC DNA]</scope>
    <source>
        <strain evidence="11 12">NH11</strain>
    </source>
</reference>
<evidence type="ECO:0000256" key="1">
    <source>
        <dbReference type="ARBA" id="ARBA00004743"/>
    </source>
</evidence>
<dbReference type="InterPro" id="IPR054691">
    <property type="entry name" value="LeuA/HCS_post-cat"/>
</dbReference>
<dbReference type="InterPro" id="IPR013785">
    <property type="entry name" value="Aldolase_TIM"/>
</dbReference>
<feature type="domain" description="Pyruvate carboxyltransferase" evidence="10">
    <location>
        <begin position="55"/>
        <end position="320"/>
    </location>
</feature>
<dbReference type="UniPathway" id="UPA00047">
    <property type="reaction ID" value="UER00066"/>
</dbReference>
<dbReference type="Gene3D" id="3.30.160.270">
    <property type="match status" value="1"/>
</dbReference>
<dbReference type="InterPro" id="IPR002034">
    <property type="entry name" value="AIPM/Hcit_synth_CS"/>
</dbReference>
<dbReference type="PANTHER" id="PTHR43538">
    <property type="entry name" value="ALPHA-IPM SYNTHASE/HOMOCITRATE SYNTHASE"/>
    <property type="match status" value="1"/>
</dbReference>
<evidence type="ECO:0000256" key="2">
    <source>
        <dbReference type="ARBA" id="ARBA00006154"/>
    </source>
</evidence>
<dbReference type="GO" id="GO:0009098">
    <property type="term" value="P:L-leucine biosynthetic process"/>
    <property type="evidence" value="ECO:0007669"/>
    <property type="project" value="InterPro"/>
</dbReference>
<dbReference type="Pfam" id="PF22617">
    <property type="entry name" value="HCS_D2"/>
    <property type="match status" value="1"/>
</dbReference>
<name>A0A1P8WI46_9PLAN</name>
<proteinExistence type="inferred from homology"/>
<evidence type="ECO:0000313" key="12">
    <source>
        <dbReference type="Proteomes" id="UP000187735"/>
    </source>
</evidence>
<dbReference type="CDD" id="cd07941">
    <property type="entry name" value="DRE_TIM_LeuA3"/>
    <property type="match status" value="1"/>
</dbReference>
<keyword evidence="3" id="KW-0028">Amino-acid biosynthesis</keyword>
<evidence type="ECO:0000259" key="10">
    <source>
        <dbReference type="PROSITE" id="PS50991"/>
    </source>
</evidence>
<dbReference type="NCBIfam" id="TIGR00977">
    <property type="entry name" value="citramal_synth"/>
    <property type="match status" value="1"/>
</dbReference>
<dbReference type="PROSITE" id="PS00815">
    <property type="entry name" value="AIPM_HOMOCIT_SYNTH_1"/>
    <property type="match status" value="1"/>
</dbReference>
<dbReference type="PANTHER" id="PTHR43538:SF1">
    <property type="entry name" value="(R)-CITRAMALATE SYNTHASE"/>
    <property type="match status" value="1"/>
</dbReference>
<evidence type="ECO:0000256" key="6">
    <source>
        <dbReference type="ARBA" id="ARBA00023304"/>
    </source>
</evidence>
<keyword evidence="4" id="KW-0412">Isoleucine biosynthesis</keyword>
<organism evidence="11 12">
    <name type="scientific">Fuerstiella marisgermanici</name>
    <dbReference type="NCBI Taxonomy" id="1891926"/>
    <lineage>
        <taxon>Bacteria</taxon>
        <taxon>Pseudomonadati</taxon>
        <taxon>Planctomycetota</taxon>
        <taxon>Planctomycetia</taxon>
        <taxon>Planctomycetales</taxon>
        <taxon>Planctomycetaceae</taxon>
        <taxon>Fuerstiella</taxon>
    </lineage>
</organism>
<dbReference type="STRING" id="1891926.Fuma_03358"/>
<comment type="pathway">
    <text evidence="1">Amino-acid biosynthesis; L-isoleucine biosynthesis; 2-oxobutanoate from pyruvate: step 1/3.</text>
</comment>
<protein>
    <recommendedName>
        <fullName evidence="8">Citramalate synthase</fullName>
        <ecNumber evidence="8">2.3.3.21</ecNumber>
    </recommendedName>
</protein>
<dbReference type="InterPro" id="IPR013709">
    <property type="entry name" value="2-isopropylmalate_synth_dimer"/>
</dbReference>
<dbReference type="Proteomes" id="UP000187735">
    <property type="component" value="Chromosome"/>
</dbReference>
<dbReference type="EMBL" id="CP017641">
    <property type="protein sequence ID" value="APZ93740.1"/>
    <property type="molecule type" value="Genomic_DNA"/>
</dbReference>
<dbReference type="KEGG" id="fmr:Fuma_03358"/>
<dbReference type="GO" id="GO:0003852">
    <property type="term" value="F:2-isopropylmalate synthase activity"/>
    <property type="evidence" value="ECO:0007669"/>
    <property type="project" value="InterPro"/>
</dbReference>
<dbReference type="SUPFAM" id="SSF51569">
    <property type="entry name" value="Aldolase"/>
    <property type="match status" value="1"/>
</dbReference>
<dbReference type="InterPro" id="IPR036230">
    <property type="entry name" value="LeuA_allosteric_dom_sf"/>
</dbReference>
<dbReference type="SMART" id="SM00917">
    <property type="entry name" value="LeuA_dimer"/>
    <property type="match status" value="1"/>
</dbReference>
<gene>
    <name evidence="11" type="primary">leuA_1</name>
    <name evidence="11" type="ORF">Fuma_03358</name>
</gene>
<evidence type="ECO:0000313" key="11">
    <source>
        <dbReference type="EMBL" id="APZ93740.1"/>
    </source>
</evidence>
<dbReference type="Pfam" id="PF08502">
    <property type="entry name" value="LeuA_dimer"/>
    <property type="match status" value="1"/>
</dbReference>
<dbReference type="InterPro" id="IPR005675">
    <property type="entry name" value="Citramal_synthase"/>
</dbReference>
<keyword evidence="6" id="KW-0100">Branched-chain amino acid biosynthesis</keyword>
<dbReference type="InterPro" id="IPR000891">
    <property type="entry name" value="PYR_CT"/>
</dbReference>
<dbReference type="Pfam" id="PF00682">
    <property type="entry name" value="HMGL-like"/>
    <property type="match status" value="1"/>
</dbReference>
<sequence>MNFCTSCNAGHLKLHNLNSTTDTQSSRRKSVWLLQRSPCRRGKFDGPGIIIMSRIQLYDTTLRDGSQGEGVNFSLQDKLMIATKLDNLGFDYIEGGYPLSNPKDEEFFKRAADMDWKHAKVCAFGMTRRKEIDASDDIGMQALVNSKAPVVTIVGKTWDLHVNEVLRVSLEENLAMIRDSIAYVKSEGREVIYDAEHCFDGWHANPDYAMQTWKAAAEAGADMICMCDTNGGTLPEQIAAGVSALQKELGVAVGIHCHNDSELAVANSLAGVNAGAVQVQGTINGIGERCGNVDLISMAANLALKMHYDVLVDGGIKRLTELSRYVYEMANMNFRNGQPFVGNSAFAHKGGMHVHAVNRIAHSYEHITPESVGNARRVLVSELSGRSNIMAKTTKFRLEEDGVLQTKILTAVQDLENDGYQFEAAEASFDLLVMKQAGTYQQAFELDHYRVNVENQSREPVTDAVIKLTVDNEVQLVVGEGDGPVNALDSALRKALTSSYPGLSEMTLVDYKVRVINSTEGTAARVRVVIESKDKTDVWSTVGVSENIIEASWIALVDAFEYKIHKDRGAVGDV</sequence>
<dbReference type="Gene3D" id="1.10.238.260">
    <property type="match status" value="1"/>
</dbReference>
<comment type="catalytic activity">
    <reaction evidence="7">
        <text>pyruvate + acetyl-CoA + H2O = (3R)-citramalate + CoA + H(+)</text>
        <dbReference type="Rhea" id="RHEA:19045"/>
        <dbReference type="ChEBI" id="CHEBI:15361"/>
        <dbReference type="ChEBI" id="CHEBI:15377"/>
        <dbReference type="ChEBI" id="CHEBI:15378"/>
        <dbReference type="ChEBI" id="CHEBI:30934"/>
        <dbReference type="ChEBI" id="CHEBI:57287"/>
        <dbReference type="ChEBI" id="CHEBI:57288"/>
        <dbReference type="EC" id="2.3.3.21"/>
    </reaction>
</comment>
<dbReference type="SUPFAM" id="SSF110921">
    <property type="entry name" value="2-isopropylmalate synthase LeuA, allosteric (dimerisation) domain"/>
    <property type="match status" value="1"/>
</dbReference>
<dbReference type="AlphaFoldDB" id="A0A1P8WI46"/>
<evidence type="ECO:0000256" key="5">
    <source>
        <dbReference type="ARBA" id="ARBA00022679"/>
    </source>
</evidence>
<keyword evidence="12" id="KW-1185">Reference proteome</keyword>
<evidence type="ECO:0000256" key="9">
    <source>
        <dbReference type="RuleBase" id="RU003523"/>
    </source>
</evidence>
<evidence type="ECO:0000256" key="7">
    <source>
        <dbReference type="ARBA" id="ARBA00048263"/>
    </source>
</evidence>
<evidence type="ECO:0000256" key="3">
    <source>
        <dbReference type="ARBA" id="ARBA00022605"/>
    </source>
</evidence>
<dbReference type="Gene3D" id="3.20.20.70">
    <property type="entry name" value="Aldolase class I"/>
    <property type="match status" value="1"/>
</dbReference>
<dbReference type="PROSITE" id="PS50991">
    <property type="entry name" value="PYR_CT"/>
    <property type="match status" value="1"/>
</dbReference>
<dbReference type="GO" id="GO:0009097">
    <property type="term" value="P:isoleucine biosynthetic process"/>
    <property type="evidence" value="ECO:0007669"/>
    <property type="project" value="UniProtKB-UniRule"/>
</dbReference>
<dbReference type="EC" id="2.3.3.21" evidence="8"/>
<evidence type="ECO:0000256" key="8">
    <source>
        <dbReference type="NCBIfam" id="TIGR00977"/>
    </source>
</evidence>
<comment type="similarity">
    <text evidence="2 9">Belongs to the alpha-IPM synthase/homocitrate synthase family.</text>
</comment>
<evidence type="ECO:0000256" key="4">
    <source>
        <dbReference type="ARBA" id="ARBA00022624"/>
    </source>
</evidence>
<dbReference type="GO" id="GO:0043714">
    <property type="term" value="F:(R)-citramalate synthase activity"/>
    <property type="evidence" value="ECO:0007669"/>
    <property type="project" value="UniProtKB-UniRule"/>
</dbReference>